<organism evidence="2 3">
    <name type="scientific">Oidiodendron maius (strain Zn)</name>
    <dbReference type="NCBI Taxonomy" id="913774"/>
    <lineage>
        <taxon>Eukaryota</taxon>
        <taxon>Fungi</taxon>
        <taxon>Dikarya</taxon>
        <taxon>Ascomycota</taxon>
        <taxon>Pezizomycotina</taxon>
        <taxon>Leotiomycetes</taxon>
        <taxon>Leotiomycetes incertae sedis</taxon>
        <taxon>Myxotrichaceae</taxon>
        <taxon>Oidiodendron</taxon>
    </lineage>
</organism>
<dbReference type="EMBL" id="KN832874">
    <property type="protein sequence ID" value="KIN03127.1"/>
    <property type="molecule type" value="Genomic_DNA"/>
</dbReference>
<dbReference type="AlphaFoldDB" id="A0A0C3HLE7"/>
<evidence type="ECO:0000313" key="2">
    <source>
        <dbReference type="EMBL" id="KIN03127.1"/>
    </source>
</evidence>
<gene>
    <name evidence="2" type="ORF">OIDMADRAFT_144185</name>
</gene>
<protein>
    <recommendedName>
        <fullName evidence="1">Glyoxalase/Bleomycin resistance-like N-terminal domain-containing protein</fullName>
    </recommendedName>
</protein>
<sequence>MASQEASSGDQNAMPINAITWTEIPVTDMARATDFYRTIFGWDLSPFGGASLEEASFVVFNATGKQGQQNGGFVKVTSENLLSPALHPDNASKERMSVRVTVSVASIDEALKEIEKAGGAVYSPKGEIPGGNMGFVAKFIDTEKNVMGLWSMT</sequence>
<dbReference type="SUPFAM" id="SSF54593">
    <property type="entry name" value="Glyoxalase/Bleomycin resistance protein/Dihydroxybiphenyl dioxygenase"/>
    <property type="match status" value="1"/>
</dbReference>
<reference evidence="2 3" key="1">
    <citation type="submission" date="2014-04" db="EMBL/GenBank/DDBJ databases">
        <authorList>
            <consortium name="DOE Joint Genome Institute"/>
            <person name="Kuo A."/>
            <person name="Martino E."/>
            <person name="Perotto S."/>
            <person name="Kohler A."/>
            <person name="Nagy L.G."/>
            <person name="Floudas D."/>
            <person name="Copeland A."/>
            <person name="Barry K.W."/>
            <person name="Cichocki N."/>
            <person name="Veneault-Fourrey C."/>
            <person name="LaButti K."/>
            <person name="Lindquist E.A."/>
            <person name="Lipzen A."/>
            <person name="Lundell T."/>
            <person name="Morin E."/>
            <person name="Murat C."/>
            <person name="Sun H."/>
            <person name="Tunlid A."/>
            <person name="Henrissat B."/>
            <person name="Grigoriev I.V."/>
            <person name="Hibbett D.S."/>
            <person name="Martin F."/>
            <person name="Nordberg H.P."/>
            <person name="Cantor M.N."/>
            <person name="Hua S.X."/>
        </authorList>
    </citation>
    <scope>NUCLEOTIDE SEQUENCE [LARGE SCALE GENOMIC DNA]</scope>
    <source>
        <strain evidence="2 3">Zn</strain>
    </source>
</reference>
<reference evidence="3" key="2">
    <citation type="submission" date="2015-01" db="EMBL/GenBank/DDBJ databases">
        <title>Evolutionary Origins and Diversification of the Mycorrhizal Mutualists.</title>
        <authorList>
            <consortium name="DOE Joint Genome Institute"/>
            <consortium name="Mycorrhizal Genomics Consortium"/>
            <person name="Kohler A."/>
            <person name="Kuo A."/>
            <person name="Nagy L.G."/>
            <person name="Floudas D."/>
            <person name="Copeland A."/>
            <person name="Barry K.W."/>
            <person name="Cichocki N."/>
            <person name="Veneault-Fourrey C."/>
            <person name="LaButti K."/>
            <person name="Lindquist E.A."/>
            <person name="Lipzen A."/>
            <person name="Lundell T."/>
            <person name="Morin E."/>
            <person name="Murat C."/>
            <person name="Riley R."/>
            <person name="Ohm R."/>
            <person name="Sun H."/>
            <person name="Tunlid A."/>
            <person name="Henrissat B."/>
            <person name="Grigoriev I.V."/>
            <person name="Hibbett D.S."/>
            <person name="Martin F."/>
        </authorList>
    </citation>
    <scope>NUCLEOTIDE SEQUENCE [LARGE SCALE GENOMIC DNA]</scope>
    <source>
        <strain evidence="3">Zn</strain>
    </source>
</reference>
<proteinExistence type="predicted"/>
<dbReference type="HOGENOM" id="CLU_127592_3_1_1"/>
<dbReference type="OrthoDB" id="447346at2759"/>
<dbReference type="Gene3D" id="3.10.180.10">
    <property type="entry name" value="2,3-Dihydroxybiphenyl 1,2-Dioxygenase, domain 1"/>
    <property type="match status" value="1"/>
</dbReference>
<dbReference type="InterPro" id="IPR029068">
    <property type="entry name" value="Glyas_Bleomycin-R_OHBP_Dase"/>
</dbReference>
<dbReference type="CDD" id="cd07247">
    <property type="entry name" value="SgaA_N_like"/>
    <property type="match status" value="1"/>
</dbReference>
<name>A0A0C3HLE7_OIDMZ</name>
<evidence type="ECO:0000313" key="3">
    <source>
        <dbReference type="Proteomes" id="UP000054321"/>
    </source>
</evidence>
<dbReference type="Pfam" id="PF22677">
    <property type="entry name" value="Ble-like_N"/>
    <property type="match status" value="1"/>
</dbReference>
<dbReference type="PANTHER" id="PTHR33993:SF2">
    <property type="entry name" value="VOC DOMAIN-CONTAINING PROTEIN"/>
    <property type="match status" value="1"/>
</dbReference>
<dbReference type="InParanoid" id="A0A0C3HLE7"/>
<dbReference type="InterPro" id="IPR052164">
    <property type="entry name" value="Anthracycline_SecMetBiosynth"/>
</dbReference>
<accession>A0A0C3HLE7</accession>
<dbReference type="PANTHER" id="PTHR33993">
    <property type="entry name" value="GLYOXALASE-RELATED"/>
    <property type="match status" value="1"/>
</dbReference>
<feature type="domain" description="Glyoxalase/Bleomycin resistance-like N-terminal" evidence="1">
    <location>
        <begin position="19"/>
        <end position="46"/>
    </location>
</feature>
<dbReference type="Proteomes" id="UP000054321">
    <property type="component" value="Unassembled WGS sequence"/>
</dbReference>
<keyword evidence="3" id="KW-1185">Reference proteome</keyword>
<dbReference type="InterPro" id="IPR053863">
    <property type="entry name" value="Glyoxy/Ble-like_N"/>
</dbReference>
<evidence type="ECO:0000259" key="1">
    <source>
        <dbReference type="Pfam" id="PF22677"/>
    </source>
</evidence>